<evidence type="ECO:0000313" key="6">
    <source>
        <dbReference type="Proteomes" id="UP000724672"/>
    </source>
</evidence>
<organism evidence="5 6">
    <name type="scientific">Anaeromonas frigoriresistens</name>
    <dbReference type="NCBI Taxonomy" id="2683708"/>
    <lineage>
        <taxon>Bacteria</taxon>
        <taxon>Bacillati</taxon>
        <taxon>Bacillota</taxon>
        <taxon>Tissierellia</taxon>
        <taxon>Tissierellales</taxon>
        <taxon>Thermohalobacteraceae</taxon>
        <taxon>Anaeromonas</taxon>
    </lineage>
</organism>
<gene>
    <name evidence="5" type="ORF">GOQ27_11820</name>
</gene>
<dbReference type="AlphaFoldDB" id="A0A942Z9I0"/>
<protein>
    <submittedName>
        <fullName evidence="5">M1 family metallopeptidase</fullName>
    </submittedName>
</protein>
<evidence type="ECO:0000259" key="4">
    <source>
        <dbReference type="Pfam" id="PF01433"/>
    </source>
</evidence>
<dbReference type="RefSeq" id="WP_203367080.1">
    <property type="nucleotide sequence ID" value="NZ_WSFT01000042.1"/>
</dbReference>
<evidence type="ECO:0000256" key="1">
    <source>
        <dbReference type="PIRSR" id="PIRSR634015-1"/>
    </source>
</evidence>
<dbReference type="Pfam" id="PF01433">
    <property type="entry name" value="Peptidase_M1"/>
    <property type="match status" value="1"/>
</dbReference>
<evidence type="ECO:0000256" key="2">
    <source>
        <dbReference type="PIRSR" id="PIRSR634015-3"/>
    </source>
</evidence>
<comment type="cofactor">
    <cofactor evidence="2">
        <name>Zn(2+)</name>
        <dbReference type="ChEBI" id="CHEBI:29105"/>
    </cofactor>
    <text evidence="2">Binds 1 zinc ion per subunit.</text>
</comment>
<dbReference type="Gene3D" id="2.60.40.1730">
    <property type="entry name" value="tricorn interacting facor f3 domain"/>
    <property type="match status" value="1"/>
</dbReference>
<dbReference type="SUPFAM" id="SSF55486">
    <property type="entry name" value="Metalloproteases ('zincins'), catalytic domain"/>
    <property type="match status" value="1"/>
</dbReference>
<dbReference type="Proteomes" id="UP000724672">
    <property type="component" value="Unassembled WGS sequence"/>
</dbReference>
<reference evidence="5" key="1">
    <citation type="submission" date="2019-12" db="EMBL/GenBank/DDBJ databases">
        <title>Clostridiaceae gen. nov. sp. nov., isolated from sediment in Xinjiang, China.</title>
        <authorList>
            <person name="Zhang R."/>
        </authorList>
    </citation>
    <scope>NUCLEOTIDE SEQUENCE</scope>
    <source>
        <strain evidence="5">D2Q-11</strain>
    </source>
</reference>
<feature type="binding site" evidence="2">
    <location>
        <position position="363"/>
    </location>
    <ligand>
        <name>Zn(2+)</name>
        <dbReference type="ChEBI" id="CHEBI:29105"/>
        <note>catalytic</note>
    </ligand>
</feature>
<dbReference type="Gene3D" id="1.10.390.10">
    <property type="entry name" value="Neutral Protease Domain 2"/>
    <property type="match status" value="1"/>
</dbReference>
<feature type="signal peptide" evidence="3">
    <location>
        <begin position="1"/>
        <end position="24"/>
    </location>
</feature>
<feature type="domain" description="Peptidase M1 membrane alanine aminopeptidase" evidence="4">
    <location>
        <begin position="299"/>
        <end position="503"/>
    </location>
</feature>
<sequence>MKNKRKILNILTIFTLILSLTACNENITETLKGNEQKDYGTLITEDYNGIDLDKVNEYNIEVDLNLENKTYTGKQQVKYINNEDIELEEIYFHLYPNAYKEKETAPATLGDFNSIYLRGFDPGYIEMENIKVNKKEVKHIISGEGNTILKIELPTKIKPGKKIDIEMEYTVKIPEAKDRFGWGYKSLNFGNWYPVVAVYDDGWNLDPYYKVGDPFYSDVSNYNVTINAPKEIEIASSGNIISEKTKGNNKVWKIEAKLMRDFAWVGSEFFEKVVETHDGIDINLYFLKGIDEKVKEKTIEYAINSMNHFNNTFGKYPYGQYSIVETGFPSGMEYPGIVFIGERYYDISVLHHLEHVLVHETAHQWWYGVVGNDEIDEAWLDESLATYSEVVYTSEQYGESRGEYYYDTNIKQKYERDKDTIKDGRIVKSLSKFGGWDDYSALAYWKGAMMLYEIEKEYGREKLYEILHHYYKENKFKNATTEDFISIAEEVTGEELDSFMDEWLYSK</sequence>
<accession>A0A942Z9I0</accession>
<evidence type="ECO:0000256" key="3">
    <source>
        <dbReference type="SAM" id="SignalP"/>
    </source>
</evidence>
<keyword evidence="6" id="KW-1185">Reference proteome</keyword>
<dbReference type="InterPro" id="IPR027268">
    <property type="entry name" value="Peptidase_M4/M1_CTD_sf"/>
</dbReference>
<feature type="active site" description="Proton acceptor" evidence="1">
    <location>
        <position position="360"/>
    </location>
</feature>
<dbReference type="InterPro" id="IPR034015">
    <property type="entry name" value="M1_LTA4H"/>
</dbReference>
<dbReference type="InterPro" id="IPR042097">
    <property type="entry name" value="Aminopeptidase_N-like_N_sf"/>
</dbReference>
<keyword evidence="2" id="KW-0862">Zinc</keyword>
<keyword evidence="3" id="KW-0732">Signal</keyword>
<dbReference type="PANTHER" id="PTHR45726">
    <property type="entry name" value="LEUKOTRIENE A-4 HYDROLASE"/>
    <property type="match status" value="1"/>
</dbReference>
<proteinExistence type="predicted"/>
<feature type="binding site" evidence="2">
    <location>
        <position position="359"/>
    </location>
    <ligand>
        <name>Zn(2+)</name>
        <dbReference type="ChEBI" id="CHEBI:29105"/>
        <note>catalytic</note>
    </ligand>
</feature>
<name>A0A942Z9I0_9FIRM</name>
<dbReference type="GO" id="GO:0008237">
    <property type="term" value="F:metallopeptidase activity"/>
    <property type="evidence" value="ECO:0007669"/>
    <property type="project" value="InterPro"/>
</dbReference>
<comment type="caution">
    <text evidence="5">The sequence shown here is derived from an EMBL/GenBank/DDBJ whole genome shotgun (WGS) entry which is preliminary data.</text>
</comment>
<feature type="chain" id="PRO_5039389322" evidence="3">
    <location>
        <begin position="25"/>
        <end position="507"/>
    </location>
</feature>
<dbReference type="GO" id="GO:0008270">
    <property type="term" value="F:zinc ion binding"/>
    <property type="evidence" value="ECO:0007669"/>
    <property type="project" value="InterPro"/>
</dbReference>
<dbReference type="EMBL" id="WSFT01000042">
    <property type="protein sequence ID" value="MBS4539154.1"/>
    <property type="molecule type" value="Genomic_DNA"/>
</dbReference>
<dbReference type="PANTHER" id="PTHR45726:SF3">
    <property type="entry name" value="LEUKOTRIENE A-4 HYDROLASE"/>
    <property type="match status" value="1"/>
</dbReference>
<dbReference type="CDD" id="cd09604">
    <property type="entry name" value="M1_APN_like"/>
    <property type="match status" value="1"/>
</dbReference>
<keyword evidence="2" id="KW-0479">Metal-binding</keyword>
<dbReference type="PROSITE" id="PS51257">
    <property type="entry name" value="PROKAR_LIPOPROTEIN"/>
    <property type="match status" value="1"/>
</dbReference>
<dbReference type="InterPro" id="IPR014782">
    <property type="entry name" value="Peptidase_M1_dom"/>
</dbReference>
<dbReference type="SUPFAM" id="SSF63737">
    <property type="entry name" value="Leukotriene A4 hydrolase N-terminal domain"/>
    <property type="match status" value="1"/>
</dbReference>
<feature type="active site" description="Proton donor" evidence="1">
    <location>
        <position position="444"/>
    </location>
</feature>
<evidence type="ECO:0000313" key="5">
    <source>
        <dbReference type="EMBL" id="MBS4539154.1"/>
    </source>
</evidence>
<feature type="binding site" evidence="2">
    <location>
        <position position="382"/>
    </location>
    <ligand>
        <name>Zn(2+)</name>
        <dbReference type="ChEBI" id="CHEBI:29105"/>
        <note>catalytic</note>
    </ligand>
</feature>